<dbReference type="Proteomes" id="UP000655225">
    <property type="component" value="Unassembled WGS sequence"/>
</dbReference>
<dbReference type="PANTHER" id="PTHR46598">
    <property type="entry name" value="BNAC05G43320D PROTEIN"/>
    <property type="match status" value="1"/>
</dbReference>
<evidence type="ECO:0000256" key="2">
    <source>
        <dbReference type="ARBA" id="ARBA00022737"/>
    </source>
</evidence>
<dbReference type="Pfam" id="PF13041">
    <property type="entry name" value="PPR_2"/>
    <property type="match status" value="1"/>
</dbReference>
<name>A0A834ZU39_TETSI</name>
<protein>
    <recommendedName>
        <fullName evidence="6">Pentatricopeptide repeat-containing protein</fullName>
    </recommendedName>
</protein>
<organism evidence="4 5">
    <name type="scientific">Tetracentron sinense</name>
    <name type="common">Spur-leaf</name>
    <dbReference type="NCBI Taxonomy" id="13715"/>
    <lineage>
        <taxon>Eukaryota</taxon>
        <taxon>Viridiplantae</taxon>
        <taxon>Streptophyta</taxon>
        <taxon>Embryophyta</taxon>
        <taxon>Tracheophyta</taxon>
        <taxon>Spermatophyta</taxon>
        <taxon>Magnoliopsida</taxon>
        <taxon>Trochodendrales</taxon>
        <taxon>Trochodendraceae</taxon>
        <taxon>Tetracentron</taxon>
    </lineage>
</organism>
<dbReference type="PANTHER" id="PTHR46598:SF3">
    <property type="entry name" value="OS07G0495300 PROTEIN"/>
    <property type="match status" value="1"/>
</dbReference>
<dbReference type="NCBIfam" id="TIGR00756">
    <property type="entry name" value="PPR"/>
    <property type="match status" value="2"/>
</dbReference>
<dbReference type="Gene3D" id="1.25.40.10">
    <property type="entry name" value="Tetratricopeptide repeat domain"/>
    <property type="match status" value="2"/>
</dbReference>
<dbReference type="PROSITE" id="PS51375">
    <property type="entry name" value="PPR"/>
    <property type="match status" value="1"/>
</dbReference>
<evidence type="ECO:0008006" key="6">
    <source>
        <dbReference type="Google" id="ProtNLM"/>
    </source>
</evidence>
<dbReference type="PROSITE" id="PS51257">
    <property type="entry name" value="PROKAR_LIPOPROTEIN"/>
    <property type="match status" value="1"/>
</dbReference>
<proteinExistence type="inferred from homology"/>
<evidence type="ECO:0000256" key="1">
    <source>
        <dbReference type="ARBA" id="ARBA00007626"/>
    </source>
</evidence>
<gene>
    <name evidence="4" type="ORF">HHK36_000446</name>
</gene>
<keyword evidence="5" id="KW-1185">Reference proteome</keyword>
<keyword evidence="2" id="KW-0677">Repeat</keyword>
<comment type="caution">
    <text evidence="4">The sequence shown here is derived from an EMBL/GenBank/DDBJ whole genome shotgun (WGS) entry which is preliminary data.</text>
</comment>
<dbReference type="EMBL" id="JABCRI010000001">
    <property type="protein sequence ID" value="KAF8412482.1"/>
    <property type="molecule type" value="Genomic_DNA"/>
</dbReference>
<dbReference type="AlphaFoldDB" id="A0A834ZU39"/>
<sequence>MMWKAKGSSLSQLGGACRSHPQVDNYWVGFGSGGIGWVVEVAVAETMKEWRYLKGDNQMSDLMCKVKRGIFNPTTFTLLLTANREDQEKFSFSAINQMLLEEQNLASIGYLRGVIHRGLVYIVETLISLDFVIQFSASSHVLVTSGDLILFDRVLGNSVLGGQVRCGSTVLGNRGVRLQPRTIAVPDPNSKLITLESFEGSPGRDDRRHSRGLLGRFPSFNFVEQARHTFVSRLIIELSYSELQFASSFHQWIYGGCEFQACKDLQSPRIVTIGSHNLKTGLRMQIMPELLQKDFVLKMESRPIFVMFSNGTLSLTNKALAKLIIGYRRDGRVGELSKLLLSIQKELGLSEEASLSSDFIDACIQLGWLETAHDILDDMESANTPVGSITYRLLLIAYCKGNMFREAKALLKQMRKVGLLVNLSDQKVISTCLEEVDINPIHTKGASSIGKSALAESLIREMKEEEKEMSSLVYEIDSSIYFFCKAKMMEDALETYRRMQGRKVQPTVQTFTSLVNGYSSLEMYREITILWGEIKRRIDCGDLIADRNLYEVLLWNFIRGGYFERVMEVIGYMKKKGMYTDKWKYKSEFLKFHKNLYKSLKASNAKTEAQSKRLEHVRAFRKWVGID</sequence>
<reference evidence="4 5" key="1">
    <citation type="submission" date="2020-04" db="EMBL/GenBank/DDBJ databases">
        <title>Plant Genome Project.</title>
        <authorList>
            <person name="Zhang R.-G."/>
        </authorList>
    </citation>
    <scope>NUCLEOTIDE SEQUENCE [LARGE SCALE GENOMIC DNA]</scope>
    <source>
        <strain evidence="4">YNK0</strain>
        <tissue evidence="4">Leaf</tissue>
    </source>
</reference>
<feature type="repeat" description="PPR" evidence="3">
    <location>
        <begin position="387"/>
        <end position="421"/>
    </location>
</feature>
<dbReference type="InterPro" id="IPR011990">
    <property type="entry name" value="TPR-like_helical_dom_sf"/>
</dbReference>
<evidence type="ECO:0000313" key="5">
    <source>
        <dbReference type="Proteomes" id="UP000655225"/>
    </source>
</evidence>
<accession>A0A834ZU39</accession>
<dbReference type="InterPro" id="IPR002885">
    <property type="entry name" value="PPR_rpt"/>
</dbReference>
<evidence type="ECO:0000313" key="4">
    <source>
        <dbReference type="EMBL" id="KAF8412482.1"/>
    </source>
</evidence>
<dbReference type="Pfam" id="PF01535">
    <property type="entry name" value="PPR"/>
    <property type="match status" value="2"/>
</dbReference>
<comment type="similarity">
    <text evidence="1">Belongs to the PPR family. P subfamily.</text>
</comment>
<dbReference type="OrthoDB" id="783540at2759"/>
<evidence type="ECO:0000256" key="3">
    <source>
        <dbReference type="PROSITE-ProRule" id="PRU00708"/>
    </source>
</evidence>